<evidence type="ECO:0000256" key="2">
    <source>
        <dbReference type="ARBA" id="ARBA00022553"/>
    </source>
</evidence>
<dbReference type="SUPFAM" id="SSF47336">
    <property type="entry name" value="ACP-like"/>
    <property type="match status" value="1"/>
</dbReference>
<accession>A5G4I5</accession>
<proteinExistence type="predicted"/>
<dbReference type="Pfam" id="PF00550">
    <property type="entry name" value="PP-binding"/>
    <property type="match status" value="1"/>
</dbReference>
<protein>
    <recommendedName>
        <fullName evidence="3">Carrier domain-containing protein</fullName>
    </recommendedName>
</protein>
<name>A5G4I5_GEOUR</name>
<feature type="domain" description="Carrier" evidence="3">
    <location>
        <begin position="1"/>
        <end position="81"/>
    </location>
</feature>
<sequence>MSREEIKELIVSSLKLSITPAEIPDAVSLNEEIGLDSINALELASSLEEKYDVTISDDQIYKVLESVNTIHSFITTQTGGAA</sequence>
<dbReference type="InterPro" id="IPR006162">
    <property type="entry name" value="Ppantetheine_attach_site"/>
</dbReference>
<dbReference type="EMBL" id="CP000698">
    <property type="protein sequence ID" value="ABQ26703.1"/>
    <property type="molecule type" value="Genomic_DNA"/>
</dbReference>
<organism evidence="4 5">
    <name type="scientific">Geotalea uraniireducens (strain Rf4)</name>
    <name type="common">Geobacter uraniireducens</name>
    <dbReference type="NCBI Taxonomy" id="351605"/>
    <lineage>
        <taxon>Bacteria</taxon>
        <taxon>Pseudomonadati</taxon>
        <taxon>Thermodesulfobacteriota</taxon>
        <taxon>Desulfuromonadia</taxon>
        <taxon>Geobacterales</taxon>
        <taxon>Geobacteraceae</taxon>
        <taxon>Geotalea</taxon>
    </lineage>
</organism>
<dbReference type="RefSeq" id="WP_011939389.1">
    <property type="nucleotide sequence ID" value="NC_009483.1"/>
</dbReference>
<dbReference type="STRING" id="351605.Gura_2525"/>
<gene>
    <name evidence="4" type="ordered locus">Gura_2525</name>
</gene>
<dbReference type="Proteomes" id="UP000006695">
    <property type="component" value="Chromosome"/>
</dbReference>
<evidence type="ECO:0000313" key="4">
    <source>
        <dbReference type="EMBL" id="ABQ26703.1"/>
    </source>
</evidence>
<dbReference type="AlphaFoldDB" id="A5G4I5"/>
<evidence type="ECO:0000256" key="1">
    <source>
        <dbReference type="ARBA" id="ARBA00022450"/>
    </source>
</evidence>
<evidence type="ECO:0000313" key="5">
    <source>
        <dbReference type="Proteomes" id="UP000006695"/>
    </source>
</evidence>
<keyword evidence="1" id="KW-0596">Phosphopantetheine</keyword>
<dbReference type="Gene3D" id="1.10.1200.10">
    <property type="entry name" value="ACP-like"/>
    <property type="match status" value="1"/>
</dbReference>
<dbReference type="InterPro" id="IPR036736">
    <property type="entry name" value="ACP-like_sf"/>
</dbReference>
<dbReference type="PROSITE" id="PS00012">
    <property type="entry name" value="PHOSPHOPANTETHEINE"/>
    <property type="match status" value="1"/>
</dbReference>
<evidence type="ECO:0000259" key="3">
    <source>
        <dbReference type="PROSITE" id="PS50075"/>
    </source>
</evidence>
<dbReference type="InterPro" id="IPR009081">
    <property type="entry name" value="PP-bd_ACP"/>
</dbReference>
<keyword evidence="2" id="KW-0597">Phosphoprotein</keyword>
<dbReference type="PROSITE" id="PS50075">
    <property type="entry name" value="CARRIER"/>
    <property type="match status" value="1"/>
</dbReference>
<dbReference type="KEGG" id="gur:Gura_2525"/>
<reference evidence="4 5" key="1">
    <citation type="submission" date="2007-05" db="EMBL/GenBank/DDBJ databases">
        <title>Complete sequence of Geobacter uraniireducens Rf4.</title>
        <authorList>
            <consortium name="US DOE Joint Genome Institute"/>
            <person name="Copeland A."/>
            <person name="Lucas S."/>
            <person name="Lapidus A."/>
            <person name="Barry K."/>
            <person name="Detter J.C."/>
            <person name="Glavina del Rio T."/>
            <person name="Hammon N."/>
            <person name="Israni S."/>
            <person name="Dalin E."/>
            <person name="Tice H."/>
            <person name="Pitluck S."/>
            <person name="Chertkov O."/>
            <person name="Brettin T."/>
            <person name="Bruce D."/>
            <person name="Han C."/>
            <person name="Schmutz J."/>
            <person name="Larimer F."/>
            <person name="Land M."/>
            <person name="Hauser L."/>
            <person name="Kyrpides N."/>
            <person name="Mikhailova N."/>
            <person name="Shelobolina E."/>
            <person name="Aklujkar M."/>
            <person name="Lovley D."/>
            <person name="Richardson P."/>
        </authorList>
    </citation>
    <scope>NUCLEOTIDE SEQUENCE [LARGE SCALE GENOMIC DNA]</scope>
    <source>
        <strain evidence="5">ATCC BAA-1134 / JCM 13001 / Rf4</strain>
    </source>
</reference>
<dbReference type="HOGENOM" id="CLU_108696_14_1_7"/>
<keyword evidence="5" id="KW-1185">Reference proteome</keyword>